<evidence type="ECO:0000313" key="9">
    <source>
        <dbReference type="Proteomes" id="UP001321473"/>
    </source>
</evidence>
<name>A0AAQ4D9K1_AMBAM</name>
<dbReference type="GO" id="GO:0007166">
    <property type="term" value="P:cell surface receptor signaling pathway"/>
    <property type="evidence" value="ECO:0007669"/>
    <property type="project" value="InterPro"/>
</dbReference>
<evidence type="ECO:0000259" key="7">
    <source>
        <dbReference type="PROSITE" id="PS50261"/>
    </source>
</evidence>
<feature type="transmembrane region" description="Helical" evidence="6">
    <location>
        <begin position="118"/>
        <end position="137"/>
    </location>
</feature>
<dbReference type="PANTHER" id="PTHR47767">
    <property type="entry name" value="ADHESION G PROTEIN-COUPLED RECEPTOR G7"/>
    <property type="match status" value="1"/>
</dbReference>
<keyword evidence="2 6" id="KW-0812">Transmembrane</keyword>
<feature type="transmembrane region" description="Helical" evidence="6">
    <location>
        <begin position="143"/>
        <end position="165"/>
    </location>
</feature>
<dbReference type="Pfam" id="PF00002">
    <property type="entry name" value="7tm_2"/>
    <property type="match status" value="1"/>
</dbReference>
<feature type="region of interest" description="Disordered" evidence="5">
    <location>
        <begin position="267"/>
        <end position="287"/>
    </location>
</feature>
<proteinExistence type="predicted"/>
<keyword evidence="4 6" id="KW-0472">Membrane</keyword>
<keyword evidence="3 6" id="KW-1133">Transmembrane helix</keyword>
<protein>
    <recommendedName>
        <fullName evidence="7">G-protein coupled receptors family 2 profile 2 domain-containing protein</fullName>
    </recommendedName>
</protein>
<dbReference type="InterPro" id="IPR053066">
    <property type="entry name" value="ADGR_G7"/>
</dbReference>
<feature type="domain" description="G-protein coupled receptors family 2 profile 2" evidence="7">
    <location>
        <begin position="1"/>
        <end position="167"/>
    </location>
</feature>
<dbReference type="GO" id="GO:0016020">
    <property type="term" value="C:membrane"/>
    <property type="evidence" value="ECO:0007669"/>
    <property type="project" value="UniProtKB-SubCell"/>
</dbReference>
<dbReference type="InterPro" id="IPR000832">
    <property type="entry name" value="GPCR_2_secretin-like"/>
</dbReference>
<evidence type="ECO:0000256" key="4">
    <source>
        <dbReference type="ARBA" id="ARBA00023136"/>
    </source>
</evidence>
<organism evidence="8 9">
    <name type="scientific">Amblyomma americanum</name>
    <name type="common">Lone star tick</name>
    <dbReference type="NCBI Taxonomy" id="6943"/>
    <lineage>
        <taxon>Eukaryota</taxon>
        <taxon>Metazoa</taxon>
        <taxon>Ecdysozoa</taxon>
        <taxon>Arthropoda</taxon>
        <taxon>Chelicerata</taxon>
        <taxon>Arachnida</taxon>
        <taxon>Acari</taxon>
        <taxon>Parasitiformes</taxon>
        <taxon>Ixodida</taxon>
        <taxon>Ixodoidea</taxon>
        <taxon>Ixodidae</taxon>
        <taxon>Amblyomminae</taxon>
        <taxon>Amblyomma</taxon>
    </lineage>
</organism>
<dbReference type="Proteomes" id="UP001321473">
    <property type="component" value="Unassembled WGS sequence"/>
</dbReference>
<dbReference type="AlphaFoldDB" id="A0AAQ4D9K1"/>
<evidence type="ECO:0000313" key="8">
    <source>
        <dbReference type="EMBL" id="KAK8759141.1"/>
    </source>
</evidence>
<dbReference type="PROSITE" id="PS50261">
    <property type="entry name" value="G_PROTEIN_RECEP_F2_4"/>
    <property type="match status" value="1"/>
</dbReference>
<evidence type="ECO:0000256" key="2">
    <source>
        <dbReference type="ARBA" id="ARBA00022692"/>
    </source>
</evidence>
<accession>A0AAQ4D9K1</accession>
<evidence type="ECO:0000256" key="6">
    <source>
        <dbReference type="SAM" id="Phobius"/>
    </source>
</evidence>
<comment type="subcellular location">
    <subcellularLocation>
        <location evidence="1">Membrane</location>
        <topology evidence="1">Multi-pass membrane protein</topology>
    </subcellularLocation>
</comment>
<comment type="caution">
    <text evidence="8">The sequence shown here is derived from an EMBL/GenBank/DDBJ whole genome shotgun (WGS) entry which is preliminary data.</text>
</comment>
<gene>
    <name evidence="8" type="ORF">V5799_003227</name>
</gene>
<evidence type="ECO:0000256" key="1">
    <source>
        <dbReference type="ARBA" id="ARBA00004141"/>
    </source>
</evidence>
<evidence type="ECO:0000256" key="3">
    <source>
        <dbReference type="ARBA" id="ARBA00022989"/>
    </source>
</evidence>
<feature type="transmembrane region" description="Helical" evidence="6">
    <location>
        <begin position="58"/>
        <end position="84"/>
    </location>
</feature>
<dbReference type="PANTHER" id="PTHR47767:SF1">
    <property type="entry name" value="ADHESION G PROTEIN-COUPLED RECEPTOR G7"/>
    <property type="match status" value="1"/>
</dbReference>
<dbReference type="GO" id="GO:0004930">
    <property type="term" value="F:G protein-coupled receptor activity"/>
    <property type="evidence" value="ECO:0007669"/>
    <property type="project" value="InterPro"/>
</dbReference>
<keyword evidence="9" id="KW-1185">Reference proteome</keyword>
<dbReference type="EMBL" id="JARKHS020033386">
    <property type="protein sequence ID" value="KAK8759141.1"/>
    <property type="molecule type" value="Genomic_DNA"/>
</dbReference>
<reference evidence="8 9" key="1">
    <citation type="journal article" date="2023" name="Arcadia Sci">
        <title>De novo assembly of a long-read Amblyomma americanum tick genome.</title>
        <authorList>
            <person name="Chou S."/>
            <person name="Poskanzer K.E."/>
            <person name="Rollins M."/>
            <person name="Thuy-Boun P.S."/>
        </authorList>
    </citation>
    <scope>NUCLEOTIDE SEQUENCE [LARGE SCALE GENOMIC DNA]</scope>
    <source>
        <strain evidence="8">F_SG_1</strain>
        <tissue evidence="8">Salivary glands</tissue>
    </source>
</reference>
<sequence>MLVHVFASAEKCFMLKRVLIAWGIPAAVVGTCLAIDLELYRSRDDHCVVSSRNPFIYYLALLGIPCFILFLNLIVFIMVTRVLFKPRMAGATKSVNHTSESRSGMADQLPVTAAQVRGAFAVMTLLGVTWIFGVFAVGEARTVFQYVFCACNSIQGFLIFVVRVFQLPEARAAWLQLVTTEAFKKHRGSEPPKGSWCANSNAEQNSLSSVLQVTCTTTDGTSTVVFNSNILSKGGGCGTGATAVVEDCSTRQSRFSGVGSLLKNCNRQKDGKKSNAGGQYRKKKSSKAIAERKEAKDNHTQFYSSEEQASALVPDLYAGQQQQLMKNNTPSACDPLKYIDDYSRSSATLCFNSNQKTHSLFAYVGIETVPIRINGVVHSPVEEQKAESFTTFQRPSPVPSIPKITDLPQSWNTSVTAVTEPHNVIVSGQEPIPSSTLKSTSETSFLMANEASRMAVS</sequence>
<dbReference type="Gene3D" id="1.20.1070.10">
    <property type="entry name" value="Rhodopsin 7-helix transmembrane proteins"/>
    <property type="match status" value="1"/>
</dbReference>
<evidence type="ECO:0000256" key="5">
    <source>
        <dbReference type="SAM" id="MobiDB-lite"/>
    </source>
</evidence>
<dbReference type="InterPro" id="IPR017981">
    <property type="entry name" value="GPCR_2-like_7TM"/>
</dbReference>